<feature type="signal peptide" evidence="9">
    <location>
        <begin position="1"/>
        <end position="24"/>
    </location>
</feature>
<dbReference type="SMART" id="SM00499">
    <property type="entry name" value="AAI"/>
    <property type="match status" value="1"/>
</dbReference>
<evidence type="ECO:0000259" key="10">
    <source>
        <dbReference type="SMART" id="SM00499"/>
    </source>
</evidence>
<gene>
    <name evidence="11" type="ORF">SLEP1_g49840</name>
</gene>
<keyword evidence="6" id="KW-1015">Disulfide bond</keyword>
<dbReference type="EMBL" id="BPVZ01000158">
    <property type="protein sequence ID" value="GKV42433.1"/>
    <property type="molecule type" value="Genomic_DNA"/>
</dbReference>
<dbReference type="CDD" id="cd00010">
    <property type="entry name" value="AAI_LTSS"/>
    <property type="match status" value="1"/>
</dbReference>
<organism evidence="11 12">
    <name type="scientific">Rubroshorea leprosula</name>
    <dbReference type="NCBI Taxonomy" id="152421"/>
    <lineage>
        <taxon>Eukaryota</taxon>
        <taxon>Viridiplantae</taxon>
        <taxon>Streptophyta</taxon>
        <taxon>Embryophyta</taxon>
        <taxon>Tracheophyta</taxon>
        <taxon>Spermatophyta</taxon>
        <taxon>Magnoliopsida</taxon>
        <taxon>eudicotyledons</taxon>
        <taxon>Gunneridae</taxon>
        <taxon>Pentapetalae</taxon>
        <taxon>rosids</taxon>
        <taxon>malvids</taxon>
        <taxon>Malvales</taxon>
        <taxon>Dipterocarpaceae</taxon>
        <taxon>Rubroshorea</taxon>
    </lineage>
</organism>
<evidence type="ECO:0000313" key="12">
    <source>
        <dbReference type="Proteomes" id="UP001054252"/>
    </source>
</evidence>
<evidence type="ECO:0000256" key="2">
    <source>
        <dbReference type="ARBA" id="ARBA00009748"/>
    </source>
</evidence>
<name>A0AAV5LZ11_9ROSI</name>
<dbReference type="AlphaFoldDB" id="A0AAV5LZ11"/>
<dbReference type="GO" id="GO:0006869">
    <property type="term" value="P:lipid transport"/>
    <property type="evidence" value="ECO:0007669"/>
    <property type="project" value="InterPro"/>
</dbReference>
<dbReference type="PRINTS" id="PR00382">
    <property type="entry name" value="LIPIDTRNSFER"/>
</dbReference>
<evidence type="ECO:0000256" key="3">
    <source>
        <dbReference type="ARBA" id="ARBA00022475"/>
    </source>
</evidence>
<dbReference type="GO" id="GO:0008289">
    <property type="term" value="F:lipid binding"/>
    <property type="evidence" value="ECO:0007669"/>
    <property type="project" value="InterPro"/>
</dbReference>
<evidence type="ECO:0000256" key="8">
    <source>
        <dbReference type="ARBA" id="ARBA00023288"/>
    </source>
</evidence>
<protein>
    <recommendedName>
        <fullName evidence="10">Bifunctional inhibitor/plant lipid transfer protein/seed storage helical domain-containing protein</fullName>
    </recommendedName>
</protein>
<feature type="chain" id="PRO_5043327386" description="Bifunctional inhibitor/plant lipid transfer protein/seed storage helical domain-containing protein" evidence="9">
    <location>
        <begin position="25"/>
        <end position="146"/>
    </location>
</feature>
<dbReference type="InterPro" id="IPR036312">
    <property type="entry name" value="Bifun_inhib/LTP/seed_sf"/>
</dbReference>
<dbReference type="Gene3D" id="1.10.110.10">
    <property type="entry name" value="Plant lipid-transfer and hydrophobic proteins"/>
    <property type="match status" value="1"/>
</dbReference>
<keyword evidence="3" id="KW-1003">Cell membrane</keyword>
<dbReference type="GO" id="GO:0005886">
    <property type="term" value="C:plasma membrane"/>
    <property type="evidence" value="ECO:0007669"/>
    <property type="project" value="UniProtKB-SubCell"/>
</dbReference>
<dbReference type="FunFam" id="1.10.110.10:FF:000001">
    <property type="entry name" value="Bifunctional inhibitor/lipid-transfer protein/seed storage 2S albumin superfamily protein"/>
    <property type="match status" value="1"/>
</dbReference>
<keyword evidence="5 9" id="KW-0732">Signal</keyword>
<keyword evidence="12" id="KW-1185">Reference proteome</keyword>
<feature type="domain" description="Bifunctional inhibitor/plant lipid transfer protein/seed storage helical" evidence="10">
    <location>
        <begin position="31"/>
        <end position="106"/>
    </location>
</feature>
<reference evidence="11 12" key="1">
    <citation type="journal article" date="2021" name="Commun. Biol.">
        <title>The genome of Shorea leprosula (Dipterocarpaceae) highlights the ecological relevance of drought in aseasonal tropical rainforests.</title>
        <authorList>
            <person name="Ng K.K.S."/>
            <person name="Kobayashi M.J."/>
            <person name="Fawcett J.A."/>
            <person name="Hatakeyama M."/>
            <person name="Paape T."/>
            <person name="Ng C.H."/>
            <person name="Ang C.C."/>
            <person name="Tnah L.H."/>
            <person name="Lee C.T."/>
            <person name="Nishiyama T."/>
            <person name="Sese J."/>
            <person name="O'Brien M.J."/>
            <person name="Copetti D."/>
            <person name="Mohd Noor M.I."/>
            <person name="Ong R.C."/>
            <person name="Putra M."/>
            <person name="Sireger I.Z."/>
            <person name="Indrioko S."/>
            <person name="Kosugi Y."/>
            <person name="Izuno A."/>
            <person name="Isagi Y."/>
            <person name="Lee S.L."/>
            <person name="Shimizu K.K."/>
        </authorList>
    </citation>
    <scope>NUCLEOTIDE SEQUENCE [LARGE SCALE GENOMIC DNA]</scope>
    <source>
        <strain evidence="11">214</strain>
    </source>
</reference>
<dbReference type="GO" id="GO:0098552">
    <property type="term" value="C:side of membrane"/>
    <property type="evidence" value="ECO:0007669"/>
    <property type="project" value="UniProtKB-KW"/>
</dbReference>
<evidence type="ECO:0000256" key="9">
    <source>
        <dbReference type="SAM" id="SignalP"/>
    </source>
</evidence>
<evidence type="ECO:0000256" key="4">
    <source>
        <dbReference type="ARBA" id="ARBA00022622"/>
    </source>
</evidence>
<dbReference type="InterPro" id="IPR000528">
    <property type="entry name" value="Plant_nsLTP"/>
</dbReference>
<keyword evidence="4" id="KW-0472">Membrane</keyword>
<evidence type="ECO:0000256" key="7">
    <source>
        <dbReference type="ARBA" id="ARBA00023180"/>
    </source>
</evidence>
<dbReference type="SUPFAM" id="SSF47699">
    <property type="entry name" value="Bifunctional inhibitor/lipid-transfer protein/seed storage 2S albumin"/>
    <property type="match status" value="1"/>
</dbReference>
<keyword evidence="8" id="KW-0449">Lipoprotein</keyword>
<evidence type="ECO:0000256" key="6">
    <source>
        <dbReference type="ARBA" id="ARBA00023157"/>
    </source>
</evidence>
<evidence type="ECO:0000256" key="5">
    <source>
        <dbReference type="ARBA" id="ARBA00022729"/>
    </source>
</evidence>
<keyword evidence="7" id="KW-0325">Glycoprotein</keyword>
<comment type="caution">
    <text evidence="11">The sequence shown here is derived from an EMBL/GenBank/DDBJ whole genome shotgun (WGS) entry which is preliminary data.</text>
</comment>
<comment type="similarity">
    <text evidence="2">Belongs to the plant LTP family.</text>
</comment>
<proteinExistence type="inferred from homology"/>
<evidence type="ECO:0000313" key="11">
    <source>
        <dbReference type="EMBL" id="GKV42433.1"/>
    </source>
</evidence>
<dbReference type="Proteomes" id="UP001054252">
    <property type="component" value="Unassembled WGS sequence"/>
</dbReference>
<keyword evidence="4" id="KW-0336">GPI-anchor</keyword>
<dbReference type="Pfam" id="PF14368">
    <property type="entry name" value="LTP_2"/>
    <property type="match status" value="1"/>
</dbReference>
<accession>A0AAV5LZ11</accession>
<comment type="subcellular location">
    <subcellularLocation>
        <location evidence="1">Cell membrane</location>
        <topology evidence="1">Lipid-anchor</topology>
        <topology evidence="1">GPI-anchor</topology>
    </subcellularLocation>
</comment>
<dbReference type="InterPro" id="IPR043325">
    <property type="entry name" value="LTSS"/>
</dbReference>
<dbReference type="InterPro" id="IPR016140">
    <property type="entry name" value="Bifunc_inhib/LTP/seed_store"/>
</dbReference>
<sequence>MATRGLNIGLVMVLVTLFCARTMAQSGTSGCTTVIVSLAPCLNYVSGASSTPTSSCCSQLASVVKSQPACLCSLLNGSSLGVTINQTQALALPAACNVQTPPVSECNGNCSFSSIPKQKTFSLSCGCTSRFSSRIQNSTINWRELS</sequence>
<evidence type="ECO:0000256" key="1">
    <source>
        <dbReference type="ARBA" id="ARBA00004609"/>
    </source>
</evidence>
<dbReference type="PANTHER" id="PTHR33044">
    <property type="entry name" value="BIFUNCTIONAL INHIBITOR/LIPID-TRANSFER PROTEIN/SEED STORAGE 2S ALBUMIN SUPERFAMILY PROTEIN-RELATED"/>
    <property type="match status" value="1"/>
</dbReference>